<evidence type="ECO:0000313" key="3">
    <source>
        <dbReference type="Proteomes" id="UP001241988"/>
    </source>
</evidence>
<gene>
    <name evidence="2" type="ORF">QOZ98_000656</name>
</gene>
<accession>A0ABU0GR50</accession>
<comment type="caution">
    <text evidence="2">The sequence shown here is derived from an EMBL/GenBank/DDBJ whole genome shotgun (WGS) entry which is preliminary data.</text>
</comment>
<evidence type="ECO:0000256" key="1">
    <source>
        <dbReference type="SAM" id="Phobius"/>
    </source>
</evidence>
<keyword evidence="1" id="KW-1133">Transmembrane helix</keyword>
<organism evidence="2 3">
    <name type="scientific">Planomicrobium stackebrandtii</name>
    <dbReference type="NCBI Taxonomy" id="253160"/>
    <lineage>
        <taxon>Bacteria</taxon>
        <taxon>Bacillati</taxon>
        <taxon>Bacillota</taxon>
        <taxon>Bacilli</taxon>
        <taxon>Bacillales</taxon>
        <taxon>Caryophanaceae</taxon>
        <taxon>Planomicrobium</taxon>
    </lineage>
</organism>
<reference evidence="2 3" key="1">
    <citation type="submission" date="2023-07" db="EMBL/GenBank/DDBJ databases">
        <title>Genomic Encyclopedia of Type Strains, Phase IV (KMG-IV): sequencing the most valuable type-strain genomes for metagenomic binning, comparative biology and taxonomic classification.</title>
        <authorList>
            <person name="Goeker M."/>
        </authorList>
    </citation>
    <scope>NUCLEOTIDE SEQUENCE [LARGE SCALE GENOMIC DNA]</scope>
    <source>
        <strain evidence="2 3">DSM 16419</strain>
    </source>
</reference>
<protein>
    <submittedName>
        <fullName evidence="2">Ribosomal protein L7/L12</fullName>
    </submittedName>
</protein>
<keyword evidence="3" id="KW-1185">Reference proteome</keyword>
<dbReference type="GO" id="GO:0005840">
    <property type="term" value="C:ribosome"/>
    <property type="evidence" value="ECO:0007669"/>
    <property type="project" value="UniProtKB-KW"/>
</dbReference>
<feature type="transmembrane region" description="Helical" evidence="1">
    <location>
        <begin position="6"/>
        <end position="24"/>
    </location>
</feature>
<keyword evidence="1" id="KW-0472">Membrane</keyword>
<proteinExistence type="predicted"/>
<evidence type="ECO:0000313" key="2">
    <source>
        <dbReference type="EMBL" id="MDQ0427831.1"/>
    </source>
</evidence>
<dbReference type="RefSeq" id="WP_308786064.1">
    <property type="nucleotide sequence ID" value="NZ_JAUSWB010000001.1"/>
</dbReference>
<dbReference type="Proteomes" id="UP001241988">
    <property type="component" value="Unassembled WGS sequence"/>
</dbReference>
<keyword evidence="2" id="KW-0687">Ribonucleoprotein</keyword>
<name>A0ABU0GR50_9BACL</name>
<keyword evidence="2" id="KW-0689">Ribosomal protein</keyword>
<sequence>MDLSWILIIIGAVLVFGYVFYNATEQRVKALETRIRHVEKLLQHATQGQKITEPDINEELRELLQKGRMVEAVKRTRQEFGWSLLEAKQYVDELKAGK</sequence>
<dbReference type="EMBL" id="JAUSWB010000001">
    <property type="protein sequence ID" value="MDQ0427831.1"/>
    <property type="molecule type" value="Genomic_DNA"/>
</dbReference>
<keyword evidence="1" id="KW-0812">Transmembrane</keyword>